<keyword evidence="1" id="KW-0472">Membrane</keyword>
<keyword evidence="3" id="KW-1185">Reference proteome</keyword>
<keyword evidence="1" id="KW-0812">Transmembrane</keyword>
<accession>A0A8K0ST33</accession>
<comment type="caution">
    <text evidence="2">The sequence shown here is derived from an EMBL/GenBank/DDBJ whole genome shotgun (WGS) entry which is preliminary data.</text>
</comment>
<feature type="transmembrane region" description="Helical" evidence="1">
    <location>
        <begin position="325"/>
        <end position="343"/>
    </location>
</feature>
<organism evidence="2 3">
    <name type="scientific">Stachybotrys elegans</name>
    <dbReference type="NCBI Taxonomy" id="80388"/>
    <lineage>
        <taxon>Eukaryota</taxon>
        <taxon>Fungi</taxon>
        <taxon>Dikarya</taxon>
        <taxon>Ascomycota</taxon>
        <taxon>Pezizomycotina</taxon>
        <taxon>Sordariomycetes</taxon>
        <taxon>Hypocreomycetidae</taxon>
        <taxon>Hypocreales</taxon>
        <taxon>Stachybotryaceae</taxon>
        <taxon>Stachybotrys</taxon>
    </lineage>
</organism>
<dbReference type="EMBL" id="JAGPNK010000009">
    <property type="protein sequence ID" value="KAH7313467.1"/>
    <property type="molecule type" value="Genomic_DNA"/>
</dbReference>
<evidence type="ECO:0000313" key="3">
    <source>
        <dbReference type="Proteomes" id="UP000813444"/>
    </source>
</evidence>
<proteinExistence type="predicted"/>
<evidence type="ECO:0000313" key="2">
    <source>
        <dbReference type="EMBL" id="KAH7313467.1"/>
    </source>
</evidence>
<evidence type="ECO:0000256" key="1">
    <source>
        <dbReference type="SAM" id="Phobius"/>
    </source>
</evidence>
<dbReference type="AlphaFoldDB" id="A0A8K0ST33"/>
<dbReference type="Proteomes" id="UP000813444">
    <property type="component" value="Unassembled WGS sequence"/>
</dbReference>
<protein>
    <submittedName>
        <fullName evidence="2">Uncharacterized protein</fullName>
    </submittedName>
</protein>
<sequence>MQLPFEQLQGADDMRFLQHQLTVIVGKVFSLVNVGFGAVEVKADFSPWSRRFTPSFYRYVISVSRSDPHAGGWDRLLCDRFQRNMLISAVIIKVLDSEVLSSLLFGASHDHSKVLVDQDKQLALHEGFQRTSIRAATNLEFLNSSDGVPPRFWEEVDRLAAQTLSMLLPLYNMLGEVGPEELMPLQWIYQKLHDVIALGGAFNYVTRTYPIVLESAWAVPGDALEIDQRDVAPELHAESAMKASQHDSLANTNPNHPRRARVQICITPRMLAYVEDQGGRLVSYKLMRPRALFYQGYVDEMENKWEFVALGHHLRNVKRARRPSVAMILLFGIVLWALSALVWSDKATEVLGVSSKMQEPDPDARPRMLVEELKKMEVFSKWYSTNVLDRYMLPHTQTLAGTAMSTAFLPDRTNSG</sequence>
<name>A0A8K0ST33_9HYPO</name>
<reference evidence="2" key="1">
    <citation type="journal article" date="2021" name="Nat. Commun.">
        <title>Genetic determinants of endophytism in the Arabidopsis root mycobiome.</title>
        <authorList>
            <person name="Mesny F."/>
            <person name="Miyauchi S."/>
            <person name="Thiergart T."/>
            <person name="Pickel B."/>
            <person name="Atanasova L."/>
            <person name="Karlsson M."/>
            <person name="Huettel B."/>
            <person name="Barry K.W."/>
            <person name="Haridas S."/>
            <person name="Chen C."/>
            <person name="Bauer D."/>
            <person name="Andreopoulos W."/>
            <person name="Pangilinan J."/>
            <person name="LaButti K."/>
            <person name="Riley R."/>
            <person name="Lipzen A."/>
            <person name="Clum A."/>
            <person name="Drula E."/>
            <person name="Henrissat B."/>
            <person name="Kohler A."/>
            <person name="Grigoriev I.V."/>
            <person name="Martin F.M."/>
            <person name="Hacquard S."/>
        </authorList>
    </citation>
    <scope>NUCLEOTIDE SEQUENCE</scope>
    <source>
        <strain evidence="2">MPI-CAGE-CH-0235</strain>
    </source>
</reference>
<keyword evidence="1" id="KW-1133">Transmembrane helix</keyword>
<gene>
    <name evidence="2" type="ORF">B0I35DRAFT_480150</name>
</gene>
<dbReference type="OrthoDB" id="4749307at2759"/>